<dbReference type="STRING" id="1123500.GCA_000420365_00364"/>
<dbReference type="InParanoid" id="A0A0R2G9J5"/>
<evidence type="ECO:0000313" key="3">
    <source>
        <dbReference type="Proteomes" id="UP000051296"/>
    </source>
</evidence>
<gene>
    <name evidence="2" type="ORF">IV68_GL000139</name>
</gene>
<dbReference type="Pfam" id="PF14393">
    <property type="entry name" value="DUF4422"/>
    <property type="match status" value="1"/>
</dbReference>
<dbReference type="PATRIC" id="fig|1123500.6.peg.137"/>
<feature type="domain" description="DUF4422" evidence="1">
    <location>
        <begin position="1"/>
        <end position="205"/>
    </location>
</feature>
<accession>A0A0R2G9J5</accession>
<dbReference type="InterPro" id="IPR025536">
    <property type="entry name" value="DUF4422"/>
</dbReference>
<keyword evidence="3" id="KW-1185">Reference proteome</keyword>
<sequence>MPANPIYQPILVGAAQHEAVPAGFFADDQGKNISTLNPHFNELTALYWAKYQLKTEDVVGLAHYRRFLGQRASHHYQDLLTEQDIRHGLSQADILLPKERHYYIESQESHYQNAHLKAPFMVMREVIKTDYPEFAPSFEKMATSSHAHLFNMSIMPQTYFQDYTDFLFGVLMGVKRQIPYEDYSGQDARVFGFLGERLLDPWLYTRGLSFKEYPLVTTEKTNWFKKGSAFLGRKFVKNGRQATHF</sequence>
<organism evidence="2 3">
    <name type="scientific">Weissella halotolerans DSM 20190</name>
    <dbReference type="NCBI Taxonomy" id="1123500"/>
    <lineage>
        <taxon>Bacteria</taxon>
        <taxon>Bacillati</taxon>
        <taxon>Bacillota</taxon>
        <taxon>Bacilli</taxon>
        <taxon>Lactobacillales</taxon>
        <taxon>Lactobacillaceae</taxon>
        <taxon>Weissella</taxon>
    </lineage>
</organism>
<dbReference type="GO" id="GO:0016740">
    <property type="term" value="F:transferase activity"/>
    <property type="evidence" value="ECO:0007669"/>
    <property type="project" value="UniProtKB-KW"/>
</dbReference>
<dbReference type="AlphaFoldDB" id="A0A0R2G9J5"/>
<dbReference type="eggNOG" id="COG1442">
    <property type="taxonomic scope" value="Bacteria"/>
</dbReference>
<reference evidence="2 3" key="1">
    <citation type="journal article" date="2015" name="Genome Announc.">
        <title>Expanding the biotechnology potential of lactobacilli through comparative genomics of 213 strains and associated genera.</title>
        <authorList>
            <person name="Sun Z."/>
            <person name="Harris H.M."/>
            <person name="McCann A."/>
            <person name="Guo C."/>
            <person name="Argimon S."/>
            <person name="Zhang W."/>
            <person name="Yang X."/>
            <person name="Jeffery I.B."/>
            <person name="Cooney J.C."/>
            <person name="Kagawa T.F."/>
            <person name="Liu W."/>
            <person name="Song Y."/>
            <person name="Salvetti E."/>
            <person name="Wrobel A."/>
            <person name="Rasinkangas P."/>
            <person name="Parkhill J."/>
            <person name="Rea M.C."/>
            <person name="O'Sullivan O."/>
            <person name="Ritari J."/>
            <person name="Douillard F.P."/>
            <person name="Paul Ross R."/>
            <person name="Yang R."/>
            <person name="Briner A.E."/>
            <person name="Felis G.E."/>
            <person name="de Vos W.M."/>
            <person name="Barrangou R."/>
            <person name="Klaenhammer T.R."/>
            <person name="Caufield P.W."/>
            <person name="Cui Y."/>
            <person name="Zhang H."/>
            <person name="O'Toole P.W."/>
        </authorList>
    </citation>
    <scope>NUCLEOTIDE SEQUENCE [LARGE SCALE GENOMIC DNA]</scope>
    <source>
        <strain evidence="2 3">DSM 20190</strain>
    </source>
</reference>
<evidence type="ECO:0000313" key="2">
    <source>
        <dbReference type="EMBL" id="KRN33341.1"/>
    </source>
</evidence>
<protein>
    <submittedName>
        <fullName evidence="2">Lipopolysaccharide biosynthesis glycosyltransferase</fullName>
    </submittedName>
</protein>
<comment type="caution">
    <text evidence="2">The sequence shown here is derived from an EMBL/GenBank/DDBJ whole genome shotgun (WGS) entry which is preliminary data.</text>
</comment>
<proteinExistence type="predicted"/>
<dbReference type="EMBL" id="JQAX01000001">
    <property type="protein sequence ID" value="KRN33341.1"/>
    <property type="molecule type" value="Genomic_DNA"/>
</dbReference>
<name>A0A0R2G9J5_9LACO</name>
<dbReference type="Proteomes" id="UP000051296">
    <property type="component" value="Unassembled WGS sequence"/>
</dbReference>
<evidence type="ECO:0000259" key="1">
    <source>
        <dbReference type="Pfam" id="PF14393"/>
    </source>
</evidence>
<keyword evidence="2" id="KW-0808">Transferase</keyword>